<dbReference type="Pfam" id="PF13807">
    <property type="entry name" value="GNVR"/>
    <property type="match status" value="1"/>
</dbReference>
<keyword evidence="2" id="KW-1133">Transmembrane helix</keyword>
<keyword evidence="5" id="KW-1185">Reference proteome</keyword>
<dbReference type="GO" id="GO:0005886">
    <property type="term" value="C:plasma membrane"/>
    <property type="evidence" value="ECO:0007669"/>
    <property type="project" value="TreeGrafter"/>
</dbReference>
<evidence type="ECO:0000313" key="4">
    <source>
        <dbReference type="EMBL" id="TFW16757.1"/>
    </source>
</evidence>
<dbReference type="InterPro" id="IPR050445">
    <property type="entry name" value="Bact_polysacc_biosynth/exp"/>
</dbReference>
<dbReference type="PANTHER" id="PTHR32309:SF13">
    <property type="entry name" value="FERRIC ENTEROBACTIN TRANSPORT PROTEIN FEPE"/>
    <property type="match status" value="1"/>
</dbReference>
<feature type="transmembrane region" description="Helical" evidence="2">
    <location>
        <begin position="16"/>
        <end position="35"/>
    </location>
</feature>
<keyword evidence="2" id="KW-0472">Membrane</keyword>
<evidence type="ECO:0000256" key="1">
    <source>
        <dbReference type="SAM" id="Coils"/>
    </source>
</evidence>
<dbReference type="InterPro" id="IPR032807">
    <property type="entry name" value="GNVR"/>
</dbReference>
<dbReference type="Proteomes" id="UP000298438">
    <property type="component" value="Unassembled WGS sequence"/>
</dbReference>
<gene>
    <name evidence="4" type="ORF">E4L96_15845</name>
</gene>
<proteinExistence type="predicted"/>
<dbReference type="EMBL" id="SPVF01000203">
    <property type="protein sequence ID" value="TFW16757.1"/>
    <property type="molecule type" value="Genomic_DNA"/>
</dbReference>
<evidence type="ECO:0000256" key="2">
    <source>
        <dbReference type="SAM" id="Phobius"/>
    </source>
</evidence>
<dbReference type="GO" id="GO:0004713">
    <property type="term" value="F:protein tyrosine kinase activity"/>
    <property type="evidence" value="ECO:0007669"/>
    <property type="project" value="TreeGrafter"/>
</dbReference>
<keyword evidence="2" id="KW-0812">Transmembrane</keyword>
<evidence type="ECO:0000259" key="3">
    <source>
        <dbReference type="Pfam" id="PF13807"/>
    </source>
</evidence>
<protein>
    <submittedName>
        <fullName evidence="4">Lipopolysaccharide biosynthesis protein</fullName>
    </submittedName>
</protein>
<sequence>MTVLDLLELSLKRWRYLASAFGICLLISFSVAWLFPNIYRANTKILPPQQAQSGAAALLAQLGGVASAAAGAAGIKNPNDLYVGMLHSRTIADSLIARFHLKDVYGHKLMDSTRNELDENTSITTGKDGLINIEVEDTDPKRAAAIANAYADELLKLTKTLAVTEAGQRRLFFERQLEQSKENLARAEVTLKKAMGARGVISVDAESRSIVETVARLRALVSAKEIERRTLAAFVTANNSDLKRVDEAIASARLELSKLENGGGKSEEVVGTANGLENIKLLRDVKYHQMLYELLSKQYEIARLDETKDSSIVQVLDKAVEPERKAKPARALIALAAGCAGLLLALAWLVLAEQLAHLRRQRAT</sequence>
<dbReference type="RefSeq" id="WP_135208187.1">
    <property type="nucleotide sequence ID" value="NZ_SPVF01000203.1"/>
</dbReference>
<comment type="caution">
    <text evidence="4">The sequence shown here is derived from an EMBL/GenBank/DDBJ whole genome shotgun (WGS) entry which is preliminary data.</text>
</comment>
<reference evidence="4 5" key="1">
    <citation type="submission" date="2019-03" db="EMBL/GenBank/DDBJ databases">
        <title>Draft Genome Sequence of Massilia arenosa sp. nov., a Novel Massilia Species Isolated from a Sandy-loam Maize Soil.</title>
        <authorList>
            <person name="Raths R."/>
            <person name="Peta V."/>
            <person name="Bucking H."/>
        </authorList>
    </citation>
    <scope>NUCLEOTIDE SEQUENCE [LARGE SCALE GENOMIC DNA]</scope>
    <source>
        <strain evidence="4 5">MC02</strain>
    </source>
</reference>
<evidence type="ECO:0000313" key="5">
    <source>
        <dbReference type="Proteomes" id="UP000298438"/>
    </source>
</evidence>
<feature type="coiled-coil region" evidence="1">
    <location>
        <begin position="170"/>
        <end position="197"/>
    </location>
</feature>
<feature type="domain" description="Tyrosine-protein kinase G-rich" evidence="3">
    <location>
        <begin position="278"/>
        <end position="350"/>
    </location>
</feature>
<dbReference type="PANTHER" id="PTHR32309">
    <property type="entry name" value="TYROSINE-PROTEIN KINASE"/>
    <property type="match status" value="1"/>
</dbReference>
<feature type="transmembrane region" description="Helical" evidence="2">
    <location>
        <begin position="331"/>
        <end position="351"/>
    </location>
</feature>
<keyword evidence="1" id="KW-0175">Coiled coil</keyword>
<dbReference type="OrthoDB" id="8884120at2"/>
<name>A0A4Y9SAL7_9BURK</name>
<organism evidence="4 5">
    <name type="scientific">Zemynaea arenosa</name>
    <dbReference type="NCBI Taxonomy" id="2561931"/>
    <lineage>
        <taxon>Bacteria</taxon>
        <taxon>Pseudomonadati</taxon>
        <taxon>Pseudomonadota</taxon>
        <taxon>Betaproteobacteria</taxon>
        <taxon>Burkholderiales</taxon>
        <taxon>Oxalobacteraceae</taxon>
        <taxon>Telluria group</taxon>
        <taxon>Zemynaea</taxon>
    </lineage>
</organism>
<dbReference type="AlphaFoldDB" id="A0A4Y9SAL7"/>
<accession>A0A4Y9SAL7</accession>